<dbReference type="PANTHER" id="PTHR46016">
    <property type="entry name" value="ZINC FINGER, RING/FYVE/PHD-TYPE"/>
    <property type="match status" value="1"/>
</dbReference>
<dbReference type="AlphaFoldDB" id="A0A813PPV9"/>
<evidence type="ECO:0000256" key="3">
    <source>
        <dbReference type="PROSITE-ProRule" id="PRU00175"/>
    </source>
</evidence>
<dbReference type="OrthoDB" id="10017393at2759"/>
<keyword evidence="1 3" id="KW-0479">Metal-binding</keyword>
<sequence>MSTMPATLLNQLRMMFRTTTSNRELALANNYTYINEDKISRSLICPICLDPLIDPQTHTLCENSFCNRCIRKLRQCPCCRAPIVNPNDLKMASHVIRNILDELEVQCNVCKQTIHRGNFSIHIRNNCLEQSPITPEEEESLMNRSASSINLNNSTVRTPLEEQQIEKHLSNLYRRIHKLETELFELKKAIYICLFVLCTIATVAFFGTIFSYIIFSFLSVVFTQWIPSFIETLTRFLFDFSPLITLFRVIFIALYFFLICYKRRPSDINLLTIIICLVIVLFNLLILILHLIINHFNFLFFVFALIMTAKYLHFQLPEQQQIFTFVNNFWNQEQEQLPQQHSRRSQW</sequence>
<dbReference type="GO" id="GO:0061630">
    <property type="term" value="F:ubiquitin protein ligase activity"/>
    <property type="evidence" value="ECO:0007669"/>
    <property type="project" value="TreeGrafter"/>
</dbReference>
<dbReference type="InterPro" id="IPR051438">
    <property type="entry name" value="RNF_E3_ubiq-protein_ligase"/>
</dbReference>
<dbReference type="Gene3D" id="3.30.40.10">
    <property type="entry name" value="Zinc/RING finger domain, C3HC4 (zinc finger)"/>
    <property type="match status" value="1"/>
</dbReference>
<proteinExistence type="predicted"/>
<keyword evidence="4" id="KW-0175">Coiled coil</keyword>
<evidence type="ECO:0000313" key="10">
    <source>
        <dbReference type="Proteomes" id="UP000663852"/>
    </source>
</evidence>
<feature type="transmembrane region" description="Helical" evidence="5">
    <location>
        <begin position="268"/>
        <end position="289"/>
    </location>
</feature>
<reference evidence="7" key="1">
    <citation type="submission" date="2021-02" db="EMBL/GenBank/DDBJ databases">
        <authorList>
            <person name="Nowell W R."/>
        </authorList>
    </citation>
    <scope>NUCLEOTIDE SEQUENCE</scope>
</reference>
<dbReference type="PROSITE" id="PS50089">
    <property type="entry name" value="ZF_RING_2"/>
    <property type="match status" value="1"/>
</dbReference>
<evidence type="ECO:0000256" key="1">
    <source>
        <dbReference type="ARBA" id="ARBA00022771"/>
    </source>
</evidence>
<feature type="transmembrane region" description="Helical" evidence="5">
    <location>
        <begin position="242"/>
        <end position="261"/>
    </location>
</feature>
<dbReference type="Proteomes" id="UP000663828">
    <property type="component" value="Unassembled WGS sequence"/>
</dbReference>
<keyword evidence="9" id="KW-1185">Reference proteome</keyword>
<dbReference type="InterPro" id="IPR001841">
    <property type="entry name" value="Znf_RING"/>
</dbReference>
<comment type="caution">
    <text evidence="7">The sequence shown here is derived from an EMBL/GenBank/DDBJ whole genome shotgun (WGS) entry which is preliminary data.</text>
</comment>
<dbReference type="GO" id="GO:0006511">
    <property type="term" value="P:ubiquitin-dependent protein catabolic process"/>
    <property type="evidence" value="ECO:0007669"/>
    <property type="project" value="TreeGrafter"/>
</dbReference>
<dbReference type="SUPFAM" id="SSF57850">
    <property type="entry name" value="RING/U-box"/>
    <property type="match status" value="1"/>
</dbReference>
<feature type="domain" description="RING-type" evidence="6">
    <location>
        <begin position="45"/>
        <end position="80"/>
    </location>
</feature>
<dbReference type="GO" id="GO:0008270">
    <property type="term" value="F:zinc ion binding"/>
    <property type="evidence" value="ECO:0007669"/>
    <property type="project" value="UniProtKB-KW"/>
</dbReference>
<dbReference type="Proteomes" id="UP000663852">
    <property type="component" value="Unassembled WGS sequence"/>
</dbReference>
<dbReference type="InterPro" id="IPR013083">
    <property type="entry name" value="Znf_RING/FYVE/PHD"/>
</dbReference>
<feature type="transmembrane region" description="Helical" evidence="5">
    <location>
        <begin position="189"/>
        <end position="222"/>
    </location>
</feature>
<organism evidence="7 10">
    <name type="scientific">Adineta ricciae</name>
    <name type="common">Rotifer</name>
    <dbReference type="NCBI Taxonomy" id="249248"/>
    <lineage>
        <taxon>Eukaryota</taxon>
        <taxon>Metazoa</taxon>
        <taxon>Spiralia</taxon>
        <taxon>Gnathifera</taxon>
        <taxon>Rotifera</taxon>
        <taxon>Eurotatoria</taxon>
        <taxon>Bdelloidea</taxon>
        <taxon>Adinetida</taxon>
        <taxon>Adinetidae</taxon>
        <taxon>Adineta</taxon>
    </lineage>
</organism>
<keyword evidence="5" id="KW-0472">Membrane</keyword>
<name>A0A813PPV9_ADIRI</name>
<dbReference type="EMBL" id="CAJNOJ010000006">
    <property type="protein sequence ID" value="CAF0754081.1"/>
    <property type="molecule type" value="Genomic_DNA"/>
</dbReference>
<dbReference type="GO" id="GO:0000209">
    <property type="term" value="P:protein polyubiquitination"/>
    <property type="evidence" value="ECO:0007669"/>
    <property type="project" value="TreeGrafter"/>
</dbReference>
<evidence type="ECO:0000256" key="5">
    <source>
        <dbReference type="SAM" id="Phobius"/>
    </source>
</evidence>
<feature type="coiled-coil region" evidence="4">
    <location>
        <begin position="162"/>
        <end position="189"/>
    </location>
</feature>
<keyword evidence="5" id="KW-1133">Transmembrane helix</keyword>
<keyword evidence="2" id="KW-0862">Zinc</keyword>
<keyword evidence="5" id="KW-0812">Transmembrane</keyword>
<gene>
    <name evidence="7" type="ORF">EDS130_LOCUS2445</name>
    <name evidence="8" type="ORF">XAT740_LOCUS30690</name>
</gene>
<evidence type="ECO:0000256" key="4">
    <source>
        <dbReference type="SAM" id="Coils"/>
    </source>
</evidence>
<keyword evidence="1 3" id="KW-0863">Zinc-finger</keyword>
<accession>A0A813PPV9</accession>
<evidence type="ECO:0000313" key="9">
    <source>
        <dbReference type="Proteomes" id="UP000663828"/>
    </source>
</evidence>
<evidence type="ECO:0000256" key="2">
    <source>
        <dbReference type="ARBA" id="ARBA00022833"/>
    </source>
</evidence>
<protein>
    <recommendedName>
        <fullName evidence="6">RING-type domain-containing protein</fullName>
    </recommendedName>
</protein>
<feature type="transmembrane region" description="Helical" evidence="5">
    <location>
        <begin position="295"/>
        <end position="312"/>
    </location>
</feature>
<evidence type="ECO:0000313" key="7">
    <source>
        <dbReference type="EMBL" id="CAF0754081.1"/>
    </source>
</evidence>
<dbReference type="PANTHER" id="PTHR46016:SF1">
    <property type="entry name" value="RING-TYPE DOMAIN-CONTAINING PROTEIN"/>
    <property type="match status" value="1"/>
</dbReference>
<evidence type="ECO:0000259" key="6">
    <source>
        <dbReference type="PROSITE" id="PS50089"/>
    </source>
</evidence>
<evidence type="ECO:0000313" key="8">
    <source>
        <dbReference type="EMBL" id="CAF1335950.1"/>
    </source>
</evidence>
<dbReference type="EMBL" id="CAJNOR010002751">
    <property type="protein sequence ID" value="CAF1335950.1"/>
    <property type="molecule type" value="Genomic_DNA"/>
</dbReference>